<dbReference type="InterPro" id="IPR029058">
    <property type="entry name" value="AB_hydrolase_fold"/>
</dbReference>
<feature type="domain" description="Peptidase S33 tripeptidyl aminopeptidase-like C-terminal" evidence="2">
    <location>
        <begin position="451"/>
        <end position="550"/>
    </location>
</feature>
<dbReference type="AlphaFoldDB" id="A0A2J6SWA4"/>
<dbReference type="Proteomes" id="UP000235371">
    <property type="component" value="Unassembled WGS sequence"/>
</dbReference>
<dbReference type="Gene3D" id="3.40.50.1820">
    <property type="entry name" value="alpha/beta hydrolase"/>
    <property type="match status" value="1"/>
</dbReference>
<evidence type="ECO:0000313" key="3">
    <source>
        <dbReference type="EMBL" id="PMD55067.1"/>
    </source>
</evidence>
<evidence type="ECO:0000256" key="1">
    <source>
        <dbReference type="SAM" id="SignalP"/>
    </source>
</evidence>
<dbReference type="InterPro" id="IPR013595">
    <property type="entry name" value="Pept_S33_TAP-like_C"/>
</dbReference>
<organism evidence="3 4">
    <name type="scientific">Hyaloscypha bicolor E</name>
    <dbReference type="NCBI Taxonomy" id="1095630"/>
    <lineage>
        <taxon>Eukaryota</taxon>
        <taxon>Fungi</taxon>
        <taxon>Dikarya</taxon>
        <taxon>Ascomycota</taxon>
        <taxon>Pezizomycotina</taxon>
        <taxon>Leotiomycetes</taxon>
        <taxon>Helotiales</taxon>
        <taxon>Hyaloscyphaceae</taxon>
        <taxon>Hyaloscypha</taxon>
        <taxon>Hyaloscypha bicolor</taxon>
    </lineage>
</organism>
<dbReference type="OrthoDB" id="425534at2759"/>
<protein>
    <recommendedName>
        <fullName evidence="2">Peptidase S33 tripeptidyl aminopeptidase-like C-terminal domain-containing protein</fullName>
    </recommendedName>
</protein>
<dbReference type="RefSeq" id="XP_024731971.1">
    <property type="nucleotide sequence ID" value="XM_024887248.1"/>
</dbReference>
<dbReference type="Pfam" id="PF08386">
    <property type="entry name" value="Abhydrolase_4"/>
    <property type="match status" value="1"/>
</dbReference>
<name>A0A2J6SWA4_9HELO</name>
<reference evidence="3 4" key="1">
    <citation type="submission" date="2016-04" db="EMBL/GenBank/DDBJ databases">
        <title>A degradative enzymes factory behind the ericoid mycorrhizal symbiosis.</title>
        <authorList>
            <consortium name="DOE Joint Genome Institute"/>
            <person name="Martino E."/>
            <person name="Morin E."/>
            <person name="Grelet G."/>
            <person name="Kuo A."/>
            <person name="Kohler A."/>
            <person name="Daghino S."/>
            <person name="Barry K."/>
            <person name="Choi C."/>
            <person name="Cichocki N."/>
            <person name="Clum A."/>
            <person name="Copeland A."/>
            <person name="Hainaut M."/>
            <person name="Haridas S."/>
            <person name="Labutti K."/>
            <person name="Lindquist E."/>
            <person name="Lipzen A."/>
            <person name="Khouja H.-R."/>
            <person name="Murat C."/>
            <person name="Ohm R."/>
            <person name="Olson A."/>
            <person name="Spatafora J."/>
            <person name="Veneault-Fourrey C."/>
            <person name="Henrissat B."/>
            <person name="Grigoriev I."/>
            <person name="Martin F."/>
            <person name="Perotto S."/>
        </authorList>
    </citation>
    <scope>NUCLEOTIDE SEQUENCE [LARGE SCALE GENOMIC DNA]</scope>
    <source>
        <strain evidence="3 4">E</strain>
    </source>
</reference>
<evidence type="ECO:0000259" key="2">
    <source>
        <dbReference type="Pfam" id="PF08386"/>
    </source>
</evidence>
<feature type="chain" id="PRO_5014415437" description="Peptidase S33 tripeptidyl aminopeptidase-like C-terminal domain-containing protein" evidence="1">
    <location>
        <begin position="20"/>
        <end position="563"/>
    </location>
</feature>
<keyword evidence="1" id="KW-0732">Signal</keyword>
<keyword evidence="4" id="KW-1185">Reference proteome</keyword>
<accession>A0A2J6SWA4</accession>
<proteinExistence type="predicted"/>
<dbReference type="InParanoid" id="A0A2J6SWA4"/>
<evidence type="ECO:0000313" key="4">
    <source>
        <dbReference type="Proteomes" id="UP000235371"/>
    </source>
</evidence>
<sequence length="563" mass="61885">MMLLVLLAVAVLLISPSSCSPEAFFHQYYKRQAPPDQFTGKPSAPTLQWFPCYPDTFPQPECARLEVPYDYSKPVPGDIFKLAIVKFPADRTVPYKGIQFLSFLNPPFVENIASFPFPFTQGLLAGYDLISWDPRAVGHTEPGLKCFADDTAQAAYADFLFSDQFTPYGGFNGTFPATDKNIKANIKSVTDTFKKLSDGCVTYSSNILPYMGTADNARDLHKIVSLLPAGQKIMTYYGPASVIGLTYAAMYPTGFDSMTFDGAVNVEELYATGLNSPSAVQDGDKALQMFFDSCVAAGPNTCDPTTNFLFCPSNGCYFWRPTEKEVKARYEALKAKFYYKPFKSVPPNPICGDCTLTYSAISHYLASALDLPALFQDLVARVSKALLEIETGSAFPIGEVEFFSDAFPHEVVAYDRILPCLDAKSVIRSTDGLVDHMKLMNKTSSQNGLAVAAQEAMCSTFPRNVNLKHRFTGDFTTKKHNAMVFISNTADPEESRANARAIASRFANARFITVNEFGMTSFFSGFSACKQTLLDNWRTTGVLPPRNSVCNDVVAGPFNGGYP</sequence>
<feature type="signal peptide" evidence="1">
    <location>
        <begin position="1"/>
        <end position="19"/>
    </location>
</feature>
<dbReference type="EMBL" id="KZ613856">
    <property type="protein sequence ID" value="PMD55067.1"/>
    <property type="molecule type" value="Genomic_DNA"/>
</dbReference>
<dbReference type="STRING" id="1095630.A0A2J6SWA4"/>
<gene>
    <name evidence="3" type="ORF">K444DRAFT_666968</name>
</gene>
<dbReference type="GeneID" id="36595324"/>